<reference evidence="2" key="3">
    <citation type="submission" date="2022-06" db="UniProtKB">
        <authorList>
            <consortium name="EnsemblPlants"/>
        </authorList>
    </citation>
    <scope>IDENTIFICATION</scope>
</reference>
<organism evidence="2 3">
    <name type="scientific">Triticum urartu</name>
    <name type="common">Red wild einkorn</name>
    <name type="synonym">Crithodium urartu</name>
    <dbReference type="NCBI Taxonomy" id="4572"/>
    <lineage>
        <taxon>Eukaryota</taxon>
        <taxon>Viridiplantae</taxon>
        <taxon>Streptophyta</taxon>
        <taxon>Embryophyta</taxon>
        <taxon>Tracheophyta</taxon>
        <taxon>Spermatophyta</taxon>
        <taxon>Magnoliopsida</taxon>
        <taxon>Liliopsida</taxon>
        <taxon>Poales</taxon>
        <taxon>Poaceae</taxon>
        <taxon>BOP clade</taxon>
        <taxon>Pooideae</taxon>
        <taxon>Triticodae</taxon>
        <taxon>Triticeae</taxon>
        <taxon>Triticinae</taxon>
        <taxon>Triticum</taxon>
    </lineage>
</organism>
<sequence length="168" mass="17608">MWWFAGAKRVAAGVGGGSRGPPSAFEGVDRTTNACLVELHAAVGRTAPPCAPRRRCWREEGRCGRRMQSRWSTRVVAMVLTEGEVMAARTHTGTGRRVGIQPPWEHAGPPPTPSPGSDLQAVVGEPPAIQHSGAGATRGWRAVPVRREGGAGGRCQRGGPGAFQISGA</sequence>
<proteinExistence type="predicted"/>
<dbReference type="Proteomes" id="UP000015106">
    <property type="component" value="Chromosome 6"/>
</dbReference>
<feature type="region of interest" description="Disordered" evidence="1">
    <location>
        <begin position="149"/>
        <end position="168"/>
    </location>
</feature>
<reference evidence="2" key="2">
    <citation type="submission" date="2018-03" db="EMBL/GenBank/DDBJ databases">
        <title>The Triticum urartu genome reveals the dynamic nature of wheat genome evolution.</title>
        <authorList>
            <person name="Ling H."/>
            <person name="Ma B."/>
            <person name="Shi X."/>
            <person name="Liu H."/>
            <person name="Dong L."/>
            <person name="Sun H."/>
            <person name="Cao Y."/>
            <person name="Gao Q."/>
            <person name="Zheng S."/>
            <person name="Li Y."/>
            <person name="Yu Y."/>
            <person name="Du H."/>
            <person name="Qi M."/>
            <person name="Li Y."/>
            <person name="Yu H."/>
            <person name="Cui Y."/>
            <person name="Wang N."/>
            <person name="Chen C."/>
            <person name="Wu H."/>
            <person name="Zhao Y."/>
            <person name="Zhang J."/>
            <person name="Li Y."/>
            <person name="Zhou W."/>
            <person name="Zhang B."/>
            <person name="Hu W."/>
            <person name="Eijk M."/>
            <person name="Tang J."/>
            <person name="Witsenboer H."/>
            <person name="Zhao S."/>
            <person name="Li Z."/>
            <person name="Zhang A."/>
            <person name="Wang D."/>
            <person name="Liang C."/>
        </authorList>
    </citation>
    <scope>NUCLEOTIDE SEQUENCE [LARGE SCALE GENOMIC DNA]</scope>
    <source>
        <strain evidence="2">cv. G1812</strain>
    </source>
</reference>
<evidence type="ECO:0000313" key="3">
    <source>
        <dbReference type="Proteomes" id="UP000015106"/>
    </source>
</evidence>
<feature type="region of interest" description="Disordered" evidence="1">
    <location>
        <begin position="92"/>
        <end position="118"/>
    </location>
</feature>
<keyword evidence="3" id="KW-1185">Reference proteome</keyword>
<evidence type="ECO:0000313" key="2">
    <source>
        <dbReference type="EnsemblPlants" id="TuG1812G0600001918.01.T01.cds339501"/>
    </source>
</evidence>
<dbReference type="Gramene" id="TuG1812G0600001918.01.T01">
    <property type="protein sequence ID" value="TuG1812G0600001918.01.T01.cds339501"/>
    <property type="gene ID" value="TuG1812G0600001918.01"/>
</dbReference>
<name>A0A8R7UUN1_TRIUA</name>
<reference evidence="3" key="1">
    <citation type="journal article" date="2013" name="Nature">
        <title>Draft genome of the wheat A-genome progenitor Triticum urartu.</title>
        <authorList>
            <person name="Ling H.Q."/>
            <person name="Zhao S."/>
            <person name="Liu D."/>
            <person name="Wang J."/>
            <person name="Sun H."/>
            <person name="Zhang C."/>
            <person name="Fan H."/>
            <person name="Li D."/>
            <person name="Dong L."/>
            <person name="Tao Y."/>
            <person name="Gao C."/>
            <person name="Wu H."/>
            <person name="Li Y."/>
            <person name="Cui Y."/>
            <person name="Guo X."/>
            <person name="Zheng S."/>
            <person name="Wang B."/>
            <person name="Yu K."/>
            <person name="Liang Q."/>
            <person name="Yang W."/>
            <person name="Lou X."/>
            <person name="Chen J."/>
            <person name="Feng M."/>
            <person name="Jian J."/>
            <person name="Zhang X."/>
            <person name="Luo G."/>
            <person name="Jiang Y."/>
            <person name="Liu J."/>
            <person name="Wang Z."/>
            <person name="Sha Y."/>
            <person name="Zhang B."/>
            <person name="Wu H."/>
            <person name="Tang D."/>
            <person name="Shen Q."/>
            <person name="Xue P."/>
            <person name="Zou S."/>
            <person name="Wang X."/>
            <person name="Liu X."/>
            <person name="Wang F."/>
            <person name="Yang Y."/>
            <person name="An X."/>
            <person name="Dong Z."/>
            <person name="Zhang K."/>
            <person name="Zhang X."/>
            <person name="Luo M.C."/>
            <person name="Dvorak J."/>
            <person name="Tong Y."/>
            <person name="Wang J."/>
            <person name="Yang H."/>
            <person name="Li Z."/>
            <person name="Wang D."/>
            <person name="Zhang A."/>
            <person name="Wang J."/>
        </authorList>
    </citation>
    <scope>NUCLEOTIDE SEQUENCE</scope>
    <source>
        <strain evidence="3">cv. G1812</strain>
    </source>
</reference>
<protein>
    <submittedName>
        <fullName evidence="2">Uncharacterized protein</fullName>
    </submittedName>
</protein>
<dbReference type="AlphaFoldDB" id="A0A8R7UUN1"/>
<feature type="compositionally biased region" description="Gly residues" evidence="1">
    <location>
        <begin position="150"/>
        <end position="161"/>
    </location>
</feature>
<accession>A0A8R7UUN1</accession>
<dbReference type="EnsemblPlants" id="TuG1812G0600001918.01.T01">
    <property type="protein sequence ID" value="TuG1812G0600001918.01.T01.cds339501"/>
    <property type="gene ID" value="TuG1812G0600001918.01"/>
</dbReference>
<evidence type="ECO:0000256" key="1">
    <source>
        <dbReference type="SAM" id="MobiDB-lite"/>
    </source>
</evidence>